<evidence type="ECO:0000256" key="6">
    <source>
        <dbReference type="ARBA" id="ARBA00023136"/>
    </source>
</evidence>
<sequence length="103" mass="11086">MEKKMSVSKQSQRKPRRPEDERLPVGTSFAYGLQHVLTMYGGIIAVPLIIGKAAGLDDGGISVLIASCLFMGGLATILHRGVCRSSGRSCRWSRASRSPASPR</sequence>
<evidence type="ECO:0000256" key="8">
    <source>
        <dbReference type="SAM" id="Phobius"/>
    </source>
</evidence>
<evidence type="ECO:0008006" key="11">
    <source>
        <dbReference type="Google" id="ProtNLM"/>
    </source>
</evidence>
<keyword evidence="10" id="KW-1185">Reference proteome</keyword>
<evidence type="ECO:0000256" key="5">
    <source>
        <dbReference type="ARBA" id="ARBA00022989"/>
    </source>
</evidence>
<name>A0ABN0SJ76_9MICO</name>
<keyword evidence="6 8" id="KW-0472">Membrane</keyword>
<evidence type="ECO:0000256" key="7">
    <source>
        <dbReference type="SAM" id="MobiDB-lite"/>
    </source>
</evidence>
<feature type="region of interest" description="Disordered" evidence="7">
    <location>
        <begin position="1"/>
        <end position="23"/>
    </location>
</feature>
<dbReference type="InterPro" id="IPR006043">
    <property type="entry name" value="NCS2"/>
</dbReference>
<keyword evidence="3" id="KW-0813">Transport</keyword>
<protein>
    <recommendedName>
        <fullName evidence="11">Permease family protein</fullName>
    </recommendedName>
</protein>
<organism evidence="9 10">
    <name type="scientific">Brevibacterium metallidurans</name>
    <dbReference type="NCBI Taxonomy" id="1482676"/>
    <lineage>
        <taxon>Bacteria</taxon>
        <taxon>Bacillati</taxon>
        <taxon>Actinomycetota</taxon>
        <taxon>Actinomycetes</taxon>
        <taxon>Micrococcales</taxon>
        <taxon>Brevibacteriaceae</taxon>
        <taxon>Brevibacterium</taxon>
    </lineage>
</organism>
<keyword evidence="4 8" id="KW-0812">Transmembrane</keyword>
<accession>A0ABN0SJ76</accession>
<keyword evidence="5 8" id="KW-1133">Transmembrane helix</keyword>
<evidence type="ECO:0000256" key="3">
    <source>
        <dbReference type="ARBA" id="ARBA00022448"/>
    </source>
</evidence>
<evidence type="ECO:0000313" key="10">
    <source>
        <dbReference type="Proteomes" id="UP001498238"/>
    </source>
</evidence>
<evidence type="ECO:0000256" key="2">
    <source>
        <dbReference type="ARBA" id="ARBA00008821"/>
    </source>
</evidence>
<gene>
    <name evidence="9" type="ORF">NCCP602_00810</name>
</gene>
<comment type="caution">
    <text evidence="9">The sequence shown here is derived from an EMBL/GenBank/DDBJ whole genome shotgun (WGS) entry which is preliminary data.</text>
</comment>
<proteinExistence type="inferred from homology"/>
<evidence type="ECO:0000256" key="4">
    <source>
        <dbReference type="ARBA" id="ARBA00022692"/>
    </source>
</evidence>
<evidence type="ECO:0000313" key="9">
    <source>
        <dbReference type="EMBL" id="GAA0034120.1"/>
    </source>
</evidence>
<feature type="transmembrane region" description="Helical" evidence="8">
    <location>
        <begin position="23"/>
        <end position="49"/>
    </location>
</feature>
<dbReference type="PANTHER" id="PTHR42810:SF4">
    <property type="entry name" value="URIC ACID TRANSPORTER UACT"/>
    <property type="match status" value="1"/>
</dbReference>
<dbReference type="Pfam" id="PF00860">
    <property type="entry name" value="Xan_ur_permease"/>
    <property type="match status" value="1"/>
</dbReference>
<comment type="similarity">
    <text evidence="2">Belongs to the nucleobase:cation symporter-2 (NCS2) (TC 2.A.40) family.</text>
</comment>
<dbReference type="EMBL" id="BAAAAF010000001">
    <property type="protein sequence ID" value="GAA0034120.1"/>
    <property type="molecule type" value="Genomic_DNA"/>
</dbReference>
<dbReference type="Proteomes" id="UP001498238">
    <property type="component" value="Unassembled WGS sequence"/>
</dbReference>
<feature type="transmembrane region" description="Helical" evidence="8">
    <location>
        <begin position="61"/>
        <end position="78"/>
    </location>
</feature>
<dbReference type="PANTHER" id="PTHR42810">
    <property type="entry name" value="PURINE PERMEASE C1399.01C-RELATED"/>
    <property type="match status" value="1"/>
</dbReference>
<reference evidence="9 10" key="1">
    <citation type="submission" date="2024-01" db="EMBL/GenBank/DDBJ databases">
        <title>Characterization of antibiotic resistant novel bacterial strains and their environmental applications.</title>
        <authorList>
            <person name="Manzoor S."/>
            <person name="Abbas S."/>
            <person name="Arshad M."/>
            <person name="Ahmed I."/>
        </authorList>
    </citation>
    <scope>NUCLEOTIDE SEQUENCE [LARGE SCALE GENOMIC DNA]</scope>
    <source>
        <strain evidence="9 10">NCCP-602</strain>
    </source>
</reference>
<evidence type="ECO:0000256" key="1">
    <source>
        <dbReference type="ARBA" id="ARBA00004141"/>
    </source>
</evidence>
<comment type="subcellular location">
    <subcellularLocation>
        <location evidence="1">Membrane</location>
        <topology evidence="1">Multi-pass membrane protein</topology>
    </subcellularLocation>
</comment>